<evidence type="ECO:0000259" key="1">
    <source>
        <dbReference type="Pfam" id="PF01636"/>
    </source>
</evidence>
<accession>A0A1W6KAD4</accession>
<dbReference type="GeneID" id="77256248"/>
<feature type="domain" description="Aminoglycoside phosphotransferase" evidence="1">
    <location>
        <begin position="29"/>
        <end position="273"/>
    </location>
</feature>
<dbReference type="SUPFAM" id="SSF56112">
    <property type="entry name" value="Protein kinase-like (PK-like)"/>
    <property type="match status" value="1"/>
</dbReference>
<dbReference type="Pfam" id="PF01636">
    <property type="entry name" value="APH"/>
    <property type="match status" value="1"/>
</dbReference>
<dbReference type="Gene3D" id="3.90.1200.10">
    <property type="match status" value="1"/>
</dbReference>
<gene>
    <name evidence="2" type="ORF">MARSALSMR5_02304</name>
</gene>
<dbReference type="RefSeq" id="WP_085680785.1">
    <property type="nucleotide sequence ID" value="NZ_CP020931.1"/>
</dbReference>
<dbReference type="InterPro" id="IPR051678">
    <property type="entry name" value="AGP_Transferase"/>
</dbReference>
<dbReference type="InterPro" id="IPR002575">
    <property type="entry name" value="Aminoglycoside_PTrfase"/>
</dbReference>
<dbReference type="CDD" id="cd05154">
    <property type="entry name" value="ACAD10_11_N-like"/>
    <property type="match status" value="1"/>
</dbReference>
<sequence length="345" mass="38225">MSALEDTFATFIVRQTGASDATVVSFDKLSGGAIQDNFGLTLDLEGGNRPGRHEFVVRQDAPSGVAESLTRPQEFRVLQAAFGAGVTAPEPLWLCEDPVVTGQVFYVMARAAGSASPRKLVKSEFTDEQRRALVRTFGAELARLHSVSPPDDSLDFLSMPNPDNPALSRVALYRRYLEEIGEPHPVLEWALNWLEDNAPEPGPTVLCHCDFRTGNYMISGDRLTAILDWEFAAWSDPCEDLGWLCSRSWRFGADEREVGGIGDKQDLLDGYREVTGASISPARVNYWEVMALVRWAAIALQQARRHMSGEQRSLELALTGRMVAQMEYDLLNQIQELEDGNAQST</sequence>
<dbReference type="Proteomes" id="UP000193100">
    <property type="component" value="Chromosome"/>
</dbReference>
<dbReference type="InterPro" id="IPR041726">
    <property type="entry name" value="ACAD10_11_N"/>
</dbReference>
<dbReference type="STRING" id="1420917.AU15_15975"/>
<organism evidence="2 3">
    <name type="scientific">Marinobacter salarius</name>
    <dbReference type="NCBI Taxonomy" id="1420917"/>
    <lineage>
        <taxon>Bacteria</taxon>
        <taxon>Pseudomonadati</taxon>
        <taxon>Pseudomonadota</taxon>
        <taxon>Gammaproteobacteria</taxon>
        <taxon>Pseudomonadales</taxon>
        <taxon>Marinobacteraceae</taxon>
        <taxon>Marinobacter</taxon>
    </lineage>
</organism>
<dbReference type="PANTHER" id="PTHR21310:SF57">
    <property type="entry name" value="BLR2944 PROTEIN"/>
    <property type="match status" value="1"/>
</dbReference>
<evidence type="ECO:0000313" key="2">
    <source>
        <dbReference type="EMBL" id="ARM84377.1"/>
    </source>
</evidence>
<dbReference type="Gene3D" id="3.30.200.20">
    <property type="entry name" value="Phosphorylase Kinase, domain 1"/>
    <property type="match status" value="1"/>
</dbReference>
<reference evidence="2 3" key="1">
    <citation type="submission" date="2017-04" db="EMBL/GenBank/DDBJ databases">
        <title>Genome Sequence of Marinobacter salarius strain SMR5 Isolated from a culture of the Diatom Skeletonema marinoi.</title>
        <authorList>
            <person name="Topel M."/>
            <person name="Pinder M.I.M."/>
            <person name="Johansson O.N."/>
            <person name="Kourtchenko O."/>
            <person name="Godhe A."/>
            <person name="Clarke A.K."/>
        </authorList>
    </citation>
    <scope>NUCLEOTIDE SEQUENCE [LARGE SCALE GENOMIC DNA]</scope>
    <source>
        <strain evidence="2 3">SMR5</strain>
    </source>
</reference>
<dbReference type="AlphaFoldDB" id="A0A1W6KAD4"/>
<evidence type="ECO:0000313" key="3">
    <source>
        <dbReference type="Proteomes" id="UP000193100"/>
    </source>
</evidence>
<name>A0A1W6KAD4_9GAMM</name>
<dbReference type="PANTHER" id="PTHR21310">
    <property type="entry name" value="AMINOGLYCOSIDE PHOSPHOTRANSFERASE-RELATED-RELATED"/>
    <property type="match status" value="1"/>
</dbReference>
<dbReference type="InterPro" id="IPR011009">
    <property type="entry name" value="Kinase-like_dom_sf"/>
</dbReference>
<keyword evidence="2" id="KW-0808">Transferase</keyword>
<proteinExistence type="predicted"/>
<dbReference type="EMBL" id="CP020931">
    <property type="protein sequence ID" value="ARM84377.1"/>
    <property type="molecule type" value="Genomic_DNA"/>
</dbReference>
<protein>
    <submittedName>
        <fullName evidence="2">Phosphotransferase enzyme family protein</fullName>
    </submittedName>
</protein>
<dbReference type="GO" id="GO:0016740">
    <property type="term" value="F:transferase activity"/>
    <property type="evidence" value="ECO:0007669"/>
    <property type="project" value="UniProtKB-KW"/>
</dbReference>